<feature type="compositionally biased region" description="Basic and acidic residues" evidence="6">
    <location>
        <begin position="857"/>
        <end position="866"/>
    </location>
</feature>
<dbReference type="PROSITE" id="PS50096">
    <property type="entry name" value="IQ"/>
    <property type="match status" value="1"/>
</dbReference>
<dbReference type="InterPro" id="IPR044611">
    <property type="entry name" value="E3A/B/C-like"/>
</dbReference>
<feature type="compositionally biased region" description="Low complexity" evidence="6">
    <location>
        <begin position="491"/>
        <end position="512"/>
    </location>
</feature>
<dbReference type="OrthoDB" id="8068875at2759"/>
<dbReference type="EMBL" id="KE361647">
    <property type="protein sequence ID" value="EPQ26072.1"/>
    <property type="molecule type" value="Genomic_DNA"/>
</dbReference>
<dbReference type="FunFam" id="3.30.2410.10:FF:000011">
    <property type="entry name" value="Putative Ubiquitin-protein ligase E3C"/>
    <property type="match status" value="1"/>
</dbReference>
<feature type="region of interest" description="Disordered" evidence="6">
    <location>
        <begin position="431"/>
        <end position="475"/>
    </location>
</feature>
<comment type="catalytic activity">
    <reaction evidence="1">
        <text>S-ubiquitinyl-[E2 ubiquitin-conjugating enzyme]-L-cysteine + [acceptor protein]-L-lysine = [E2 ubiquitin-conjugating enzyme]-L-cysteine + N(6)-ubiquitinyl-[acceptor protein]-L-lysine.</text>
        <dbReference type="EC" id="2.3.2.26"/>
    </reaction>
</comment>
<evidence type="ECO:0000313" key="9">
    <source>
        <dbReference type="Proteomes" id="UP000053664"/>
    </source>
</evidence>
<evidence type="ECO:0000256" key="4">
    <source>
        <dbReference type="ARBA" id="ARBA00022786"/>
    </source>
</evidence>
<proteinExistence type="predicted"/>
<evidence type="ECO:0000256" key="6">
    <source>
        <dbReference type="SAM" id="MobiDB-lite"/>
    </source>
</evidence>
<dbReference type="Pfam" id="PF00632">
    <property type="entry name" value="HECT"/>
    <property type="match status" value="1"/>
</dbReference>
<keyword evidence="3" id="KW-0808">Transferase</keyword>
<dbReference type="CDD" id="cd00078">
    <property type="entry name" value="HECTc"/>
    <property type="match status" value="1"/>
</dbReference>
<dbReference type="PANTHER" id="PTHR45700">
    <property type="entry name" value="UBIQUITIN-PROTEIN LIGASE E3C"/>
    <property type="match status" value="1"/>
</dbReference>
<dbReference type="PANTHER" id="PTHR45700:SF2">
    <property type="entry name" value="UBIQUITIN-PROTEIN LIGASE E3C"/>
    <property type="match status" value="1"/>
</dbReference>
<dbReference type="FunFam" id="3.30.2160.10:FF:000002">
    <property type="entry name" value="Putative Ubiquitin-protein ligase E3C"/>
    <property type="match status" value="1"/>
</dbReference>
<accession>A0A061H0X7</accession>
<feature type="compositionally biased region" description="Acidic residues" evidence="6">
    <location>
        <begin position="867"/>
        <end position="876"/>
    </location>
</feature>
<evidence type="ECO:0000256" key="5">
    <source>
        <dbReference type="PROSITE-ProRule" id="PRU00104"/>
    </source>
</evidence>
<gene>
    <name evidence="8" type="ORF">PFL1_06280</name>
</gene>
<dbReference type="RefSeq" id="XP_007882012.1">
    <property type="nucleotide sequence ID" value="XM_007883821.1"/>
</dbReference>
<evidence type="ECO:0000259" key="7">
    <source>
        <dbReference type="PROSITE" id="PS50237"/>
    </source>
</evidence>
<dbReference type="PROSITE" id="PS50237">
    <property type="entry name" value="HECT"/>
    <property type="match status" value="1"/>
</dbReference>
<dbReference type="SMART" id="SM00119">
    <property type="entry name" value="HECTc"/>
    <property type="match status" value="1"/>
</dbReference>
<dbReference type="Proteomes" id="UP000053664">
    <property type="component" value="Unassembled WGS sequence"/>
</dbReference>
<dbReference type="Gene3D" id="3.90.1750.10">
    <property type="entry name" value="Hect, E3 ligase catalytic domains"/>
    <property type="match status" value="1"/>
</dbReference>
<evidence type="ECO:0000313" key="8">
    <source>
        <dbReference type="EMBL" id="EPQ26072.1"/>
    </source>
</evidence>
<dbReference type="GeneID" id="19320358"/>
<evidence type="ECO:0000256" key="1">
    <source>
        <dbReference type="ARBA" id="ARBA00000885"/>
    </source>
</evidence>
<dbReference type="eggNOG" id="KOG0942">
    <property type="taxonomic scope" value="Eukaryota"/>
</dbReference>
<dbReference type="HOGENOM" id="CLU_002173_2_4_1"/>
<dbReference type="Gene3D" id="3.30.2160.10">
    <property type="entry name" value="Hect, E3 ligase catalytic domain"/>
    <property type="match status" value="1"/>
</dbReference>
<dbReference type="GO" id="GO:0061630">
    <property type="term" value="F:ubiquitin protein ligase activity"/>
    <property type="evidence" value="ECO:0007669"/>
    <property type="project" value="UniProtKB-EC"/>
</dbReference>
<dbReference type="SUPFAM" id="SSF56204">
    <property type="entry name" value="Hect, E3 ligase catalytic domain"/>
    <property type="match status" value="1"/>
</dbReference>
<dbReference type="InterPro" id="IPR035983">
    <property type="entry name" value="Hect_E3_ubiquitin_ligase"/>
</dbReference>
<reference evidence="8 9" key="1">
    <citation type="journal article" date="2013" name="Plant Cell">
        <title>The transition from a phytopathogenic smut ancestor to an anamorphic biocontrol agent deciphered by comparative whole-genome analysis.</title>
        <authorList>
            <person name="Lefebvre F."/>
            <person name="Joly D.L."/>
            <person name="Labbe C."/>
            <person name="Teichmann B."/>
            <person name="Linning R."/>
            <person name="Belzile F."/>
            <person name="Bakkeren G."/>
            <person name="Belanger R.R."/>
        </authorList>
    </citation>
    <scope>NUCLEOTIDE SEQUENCE [LARGE SCALE GENOMIC DNA]</scope>
    <source>
        <strain evidence="8 9">PF-1</strain>
    </source>
</reference>
<name>A0A061H0X7_9BASI</name>
<feature type="active site" description="Glycyl thioester intermediate" evidence="5">
    <location>
        <position position="1278"/>
    </location>
</feature>
<dbReference type="EC" id="2.3.2.26" evidence="2"/>
<keyword evidence="4 5" id="KW-0833">Ubl conjugation pathway</keyword>
<sequence>MDFNFTGSRPVRQINLGGQSGHGQSAAQLAAAARAERAARELTRKRNAAAALIQSSFRGARVARSLRHDLAARFDSLANDLQHNLSQSATLDRLDLQRQAVQLTRLLIFSIGRTDKRYSHDDAQRLATWCRIVTPTAAAVHAPLLVLILTHSATSPAPDQLEADRQSVSLVLLVCRQLLAHIAQYALTLPSQSTLAYFDLLSLLASTDASSPLASLALLPTPSGGPAAQAGRQSFVELALDRLLDLDLHRSLQRFVLSFPVDRKASPAMASAVSLSLAPFRVFRSQPAVPKDGSAPAAAIVVVDDDHTAHDDVVPPRHKAVRSFCVSIMTIPLLANRVPLPSVTEFAAAFPFMDVLEHILALGSYISVATGDSALDDNPLHSPYFLANLLTFGTGRLTHLKDGKAIRTYLEALTIAQDALPSQVFLSPAEWKEQARSGNGGSTFPADFGHHGDDDEDGGDGDGGAGMPSSSSARTGQLGLQDVVMSDGSAARASSSTAASRTVTQAAAASPSPRIPAYTLPLDAQTNKRLSAVVSESHLSALLTASGRFPTSTRQALCSFLCSTLTAWPAAGRERVFNTIMYGYVQPARSAEAAAAKTASGSLQAAKGGAGQLVGGFVRELWRGQIRGNPLARTLAAARHGSGTRETLATLSDAGHSSEWPAFVLICELYSRCLLTIGDDEFYPPSSSVSGLGGGPAMASRDGASSRNPLTLDEVVSLSAILRNLAFAMYWYEGSGPLANLDGDDGRPAGSGVAAPSASSRSRIVPRVPGMKLPLLSLRNLLTKLLQQLHARDSRRRFTPDDHWLMVSQLDLQSFIQTVILEERELNGAPHQSMPPSELEADAERSRSPRNGTNGRTSDRDARGGDDGDDGDDDDDGRIPPLPVAERLRTRRGQTSKLSARNLAFLSPRLGVLNNIPFVIPFDVRVEIFRQFVDIDAQKLGLARTPFYARQRIKVRRGMIAEDGFAQMNPLGPRLKERLEIAFIDQWGHEEAGIDGGGVYKEFLTSLVREAFDTNRGLWKATDAQELYPNPHSYAKTPDQLEWYTFLGRVLGKALYEGILVDVKFASFFLSKWLGKQGYLDDLASLDSLDKELYRGLIYLKNYGGDVEADLALNFTVTDDEFGVSKTTELVPGGSEVPVTRENRLEYIYRVSHYRLSVQIAEQCRAFFLGLSEMIDPRWLRMMNREELRVLVCGTEEPIDVADLRANTVYGGYHERDVAVDYFWQALESFDQPQRKAFLKFVTSSPNPPLLGFAELNPKFSIRNAGPDATRLPTASTCVNLLKLPEYNDAETCRQKLVYAIQSGAGFDLS</sequence>
<dbReference type="GO" id="GO:0000209">
    <property type="term" value="P:protein polyubiquitination"/>
    <property type="evidence" value="ECO:0007669"/>
    <property type="project" value="InterPro"/>
</dbReference>
<organism evidence="8 9">
    <name type="scientific">Pseudozyma flocculosa PF-1</name>
    <dbReference type="NCBI Taxonomy" id="1277687"/>
    <lineage>
        <taxon>Eukaryota</taxon>
        <taxon>Fungi</taxon>
        <taxon>Dikarya</taxon>
        <taxon>Basidiomycota</taxon>
        <taxon>Ustilaginomycotina</taxon>
        <taxon>Ustilaginomycetes</taxon>
        <taxon>Ustilaginales</taxon>
        <taxon>Ustilaginaceae</taxon>
        <taxon>Pseudozyma</taxon>
    </lineage>
</organism>
<evidence type="ECO:0000256" key="3">
    <source>
        <dbReference type="ARBA" id="ARBA00022679"/>
    </source>
</evidence>
<feature type="region of interest" description="Disordered" evidence="6">
    <location>
        <begin position="827"/>
        <end position="893"/>
    </location>
</feature>
<dbReference type="GO" id="GO:0006511">
    <property type="term" value="P:ubiquitin-dependent protein catabolic process"/>
    <property type="evidence" value="ECO:0007669"/>
    <property type="project" value="TreeGrafter"/>
</dbReference>
<feature type="region of interest" description="Disordered" evidence="6">
    <location>
        <begin position="491"/>
        <end position="516"/>
    </location>
</feature>
<protein>
    <recommendedName>
        <fullName evidence="2">HECT-type E3 ubiquitin transferase</fullName>
        <ecNumber evidence="2">2.3.2.26</ecNumber>
    </recommendedName>
</protein>
<evidence type="ECO:0000256" key="2">
    <source>
        <dbReference type="ARBA" id="ARBA00012485"/>
    </source>
</evidence>
<feature type="domain" description="HECT" evidence="7">
    <location>
        <begin position="975"/>
        <end position="1310"/>
    </location>
</feature>
<dbReference type="InterPro" id="IPR000569">
    <property type="entry name" value="HECT_dom"/>
</dbReference>
<dbReference type="Gene3D" id="3.30.2410.10">
    <property type="entry name" value="Hect, E3 ligase catalytic domain"/>
    <property type="match status" value="1"/>
</dbReference>
<dbReference type="KEGG" id="pfp:PFL1_06280"/>